<organism evidence="1 2">
    <name type="scientific">Anopheles quadriannulatus</name>
    <name type="common">Mosquito</name>
    <dbReference type="NCBI Taxonomy" id="34691"/>
    <lineage>
        <taxon>Eukaryota</taxon>
        <taxon>Metazoa</taxon>
        <taxon>Ecdysozoa</taxon>
        <taxon>Arthropoda</taxon>
        <taxon>Hexapoda</taxon>
        <taxon>Insecta</taxon>
        <taxon>Pterygota</taxon>
        <taxon>Neoptera</taxon>
        <taxon>Endopterygota</taxon>
        <taxon>Diptera</taxon>
        <taxon>Nematocera</taxon>
        <taxon>Culicoidea</taxon>
        <taxon>Culicidae</taxon>
        <taxon>Anophelinae</taxon>
        <taxon>Anopheles</taxon>
    </lineage>
</organism>
<name>A0A182WTA7_ANOQN</name>
<evidence type="ECO:0000313" key="2">
    <source>
        <dbReference type="Proteomes" id="UP000076407"/>
    </source>
</evidence>
<protein>
    <submittedName>
        <fullName evidence="1">Uncharacterized protein</fullName>
    </submittedName>
</protein>
<proteinExistence type="predicted"/>
<evidence type="ECO:0000313" key="1">
    <source>
        <dbReference type="EnsemblMetazoa" id="AQUA000761-PA"/>
    </source>
</evidence>
<dbReference type="VEuPathDB" id="VectorBase:AQUA000761"/>
<dbReference type="AlphaFoldDB" id="A0A182WTA7"/>
<sequence>MGSRTHKKKRVNRTARRGPSTIDAVKEVIESRTTTGPKIPQNPLQEISVAKDGVVVRECFRINAQRARARIVAVCGRVPAP</sequence>
<dbReference type="Proteomes" id="UP000076407">
    <property type="component" value="Unassembled WGS sequence"/>
</dbReference>
<reference evidence="1" key="1">
    <citation type="submission" date="2020-05" db="UniProtKB">
        <authorList>
            <consortium name="EnsemblMetazoa"/>
        </authorList>
    </citation>
    <scope>IDENTIFICATION</scope>
    <source>
        <strain evidence="1">SANGQUA</strain>
    </source>
</reference>
<accession>A0A182WTA7</accession>
<dbReference type="EnsemblMetazoa" id="AQUA000761-RA">
    <property type="protein sequence ID" value="AQUA000761-PA"/>
    <property type="gene ID" value="AQUA000761"/>
</dbReference>
<keyword evidence="2" id="KW-1185">Reference proteome</keyword>